<dbReference type="STRING" id="255247.ABE41_002025"/>
<dbReference type="Proteomes" id="UP000077412">
    <property type="component" value="Chromosome"/>
</dbReference>
<proteinExistence type="predicted"/>
<sequence length="60" mass="6368">MKFSFLKAENEMGINESVKWSISIGCLLGFGAGNKLLGVSPPSVSCLEDVKCNGMVFAGR</sequence>
<name>A0A1B1Z011_9BACL</name>
<reference evidence="1 2" key="1">
    <citation type="submission" date="2016-08" db="EMBL/GenBank/DDBJ databases">
        <title>Complete genome sequence of Fictibacillus arsenicus G25-54, a strain with toxicity to nematodes and a potential arsenic-resistance activity.</title>
        <authorList>
            <person name="Zheng Z."/>
        </authorList>
    </citation>
    <scope>NUCLEOTIDE SEQUENCE [LARGE SCALE GENOMIC DNA]</scope>
    <source>
        <strain evidence="1 2">G25-54</strain>
    </source>
</reference>
<evidence type="ECO:0000313" key="2">
    <source>
        <dbReference type="Proteomes" id="UP000077412"/>
    </source>
</evidence>
<keyword evidence="2" id="KW-1185">Reference proteome</keyword>
<gene>
    <name evidence="1" type="ORF">ABE41_002025</name>
</gene>
<dbReference type="KEGG" id="far:ABE41_002025"/>
<organism evidence="1 2">
    <name type="scientific">Fictibacillus arsenicus</name>
    <dbReference type="NCBI Taxonomy" id="255247"/>
    <lineage>
        <taxon>Bacteria</taxon>
        <taxon>Bacillati</taxon>
        <taxon>Bacillota</taxon>
        <taxon>Bacilli</taxon>
        <taxon>Bacillales</taxon>
        <taxon>Fictibacillaceae</taxon>
        <taxon>Fictibacillus</taxon>
    </lineage>
</organism>
<evidence type="ECO:0000313" key="1">
    <source>
        <dbReference type="EMBL" id="ANX10792.1"/>
    </source>
</evidence>
<protein>
    <submittedName>
        <fullName evidence="1">Uncharacterized protein</fullName>
    </submittedName>
</protein>
<dbReference type="AlphaFoldDB" id="A0A1B1Z011"/>
<accession>A0A1B1Z011</accession>
<dbReference type="EMBL" id="CP016761">
    <property type="protein sequence ID" value="ANX10792.1"/>
    <property type="molecule type" value="Genomic_DNA"/>
</dbReference>